<dbReference type="AlphaFoldDB" id="M7MKS4"/>
<gene>
    <name evidence="4" type="ORF">D778_02584</name>
</gene>
<dbReference type="SUPFAM" id="SSF49503">
    <property type="entry name" value="Cupredoxins"/>
    <property type="match status" value="1"/>
</dbReference>
<evidence type="ECO:0000256" key="1">
    <source>
        <dbReference type="ARBA" id="ARBA00022723"/>
    </source>
</evidence>
<dbReference type="GO" id="GO:0005507">
    <property type="term" value="F:copper ion binding"/>
    <property type="evidence" value="ECO:0007669"/>
    <property type="project" value="InterPro"/>
</dbReference>
<dbReference type="PANTHER" id="PTHR36507">
    <property type="entry name" value="BLL1555 PROTEIN"/>
    <property type="match status" value="1"/>
</dbReference>
<sequence length="99" mass="11522">MAGFKNPDRLLDSNSNATTHTVTIFRMKYHPAQLNVKKGDTVVWINKDFVPHDVTEATNKKWTSKPLKQGEKWYRVITEDINYYCDLHKVMKGVITIIK</sequence>
<dbReference type="EMBL" id="ANLA01000007">
    <property type="protein sequence ID" value="EMQ95490.1"/>
    <property type="molecule type" value="Genomic_DNA"/>
</dbReference>
<organism evidence="4 5">
    <name type="scientific">Xanthomarina gelatinilytica</name>
    <dbReference type="NCBI Taxonomy" id="1137281"/>
    <lineage>
        <taxon>Bacteria</taxon>
        <taxon>Pseudomonadati</taxon>
        <taxon>Bacteroidota</taxon>
        <taxon>Flavobacteriia</taxon>
        <taxon>Flavobacteriales</taxon>
        <taxon>Flavobacteriaceae</taxon>
        <taxon>Xanthomarina</taxon>
    </lineage>
</organism>
<dbReference type="Proteomes" id="UP000012024">
    <property type="component" value="Unassembled WGS sequence"/>
</dbReference>
<dbReference type="InterPro" id="IPR000923">
    <property type="entry name" value="BlueCu_1"/>
</dbReference>
<evidence type="ECO:0000256" key="2">
    <source>
        <dbReference type="ARBA" id="ARBA00023008"/>
    </source>
</evidence>
<dbReference type="Pfam" id="PF00127">
    <property type="entry name" value="Copper-bind"/>
    <property type="match status" value="1"/>
</dbReference>
<dbReference type="PANTHER" id="PTHR36507:SF1">
    <property type="entry name" value="BLL1555 PROTEIN"/>
    <property type="match status" value="1"/>
</dbReference>
<dbReference type="Gene3D" id="2.60.40.420">
    <property type="entry name" value="Cupredoxins - blue copper proteins"/>
    <property type="match status" value="1"/>
</dbReference>
<comment type="caution">
    <text evidence="4">The sequence shown here is derived from an EMBL/GenBank/DDBJ whole genome shotgun (WGS) entry which is preliminary data.</text>
</comment>
<dbReference type="PATRIC" id="fig|1137281.3.peg.1173"/>
<evidence type="ECO:0000313" key="4">
    <source>
        <dbReference type="EMBL" id="EMQ95490.1"/>
    </source>
</evidence>
<accession>M7MKS4</accession>
<proteinExistence type="predicted"/>
<dbReference type="eggNOG" id="COG3794">
    <property type="taxonomic scope" value="Bacteria"/>
</dbReference>
<name>M7MKS4_9FLAO</name>
<dbReference type="InterPro" id="IPR008972">
    <property type="entry name" value="Cupredoxin"/>
</dbReference>
<keyword evidence="2" id="KW-0186">Copper</keyword>
<dbReference type="InterPro" id="IPR052721">
    <property type="entry name" value="ET_Amicyanin"/>
</dbReference>
<evidence type="ECO:0000259" key="3">
    <source>
        <dbReference type="Pfam" id="PF00127"/>
    </source>
</evidence>
<keyword evidence="5" id="KW-1185">Reference proteome</keyword>
<protein>
    <recommendedName>
        <fullName evidence="3">Blue (type 1) copper domain-containing protein</fullName>
    </recommendedName>
</protein>
<evidence type="ECO:0000313" key="5">
    <source>
        <dbReference type="Proteomes" id="UP000012024"/>
    </source>
</evidence>
<reference evidence="4 5" key="1">
    <citation type="submission" date="2012-12" db="EMBL/GenBank/DDBJ databases">
        <title>Genome assembly of Formosa sp. AK20.</title>
        <authorList>
            <person name="Kumar R."/>
            <person name="Khatri I."/>
            <person name="Vaidya B."/>
            <person name="Subramanian S."/>
            <person name="Pinnaka A."/>
        </authorList>
    </citation>
    <scope>NUCLEOTIDE SEQUENCE [LARGE SCALE GENOMIC DNA]</scope>
    <source>
        <strain evidence="4 5">AK20</strain>
    </source>
</reference>
<feature type="domain" description="Blue (type 1) copper" evidence="3">
    <location>
        <begin position="21"/>
        <end position="96"/>
    </location>
</feature>
<dbReference type="GO" id="GO:0009055">
    <property type="term" value="F:electron transfer activity"/>
    <property type="evidence" value="ECO:0007669"/>
    <property type="project" value="InterPro"/>
</dbReference>
<dbReference type="OrthoDB" id="849076at2"/>
<keyword evidence="1" id="KW-0479">Metal-binding</keyword>